<dbReference type="EMBL" id="JBHTJS010000047">
    <property type="protein sequence ID" value="MFD1008941.1"/>
    <property type="molecule type" value="Genomic_DNA"/>
</dbReference>
<name>A0ABW3KL78_9GAMM</name>
<sequence length="83" mass="9998">MSDYNGWRNWETWNLYNWISNEVNLWCYWTDVAKDEAVDIFAHSLREAMEQPIDLMVHGWHRDVVTSNLARVDWDQLAKALKE</sequence>
<reference evidence="2" key="1">
    <citation type="journal article" date="2019" name="Int. J. Syst. Evol. Microbiol.">
        <title>The Global Catalogue of Microorganisms (GCM) 10K type strain sequencing project: providing services to taxonomists for standard genome sequencing and annotation.</title>
        <authorList>
            <consortium name="The Broad Institute Genomics Platform"/>
            <consortium name="The Broad Institute Genome Sequencing Center for Infectious Disease"/>
            <person name="Wu L."/>
            <person name="Ma J."/>
        </authorList>
    </citation>
    <scope>NUCLEOTIDE SEQUENCE [LARGE SCALE GENOMIC DNA]</scope>
    <source>
        <strain evidence="2">CCUG 60525</strain>
    </source>
</reference>
<protein>
    <submittedName>
        <fullName evidence="1">Uncharacterized protein</fullName>
    </submittedName>
</protein>
<dbReference type="Proteomes" id="UP001597048">
    <property type="component" value="Unassembled WGS sequence"/>
</dbReference>
<accession>A0ABW3KL78</accession>
<keyword evidence="2" id="KW-1185">Reference proteome</keyword>
<comment type="caution">
    <text evidence="1">The sequence shown here is derived from an EMBL/GenBank/DDBJ whole genome shotgun (WGS) entry which is preliminary data.</text>
</comment>
<organism evidence="1 2">
    <name type="scientific">Oceanisphaera ostreae</name>
    <dbReference type="NCBI Taxonomy" id="914151"/>
    <lineage>
        <taxon>Bacteria</taxon>
        <taxon>Pseudomonadati</taxon>
        <taxon>Pseudomonadota</taxon>
        <taxon>Gammaproteobacteria</taxon>
        <taxon>Aeromonadales</taxon>
        <taxon>Aeromonadaceae</taxon>
        <taxon>Oceanisphaera</taxon>
    </lineage>
</organism>
<gene>
    <name evidence="1" type="ORF">ACFQ1C_12335</name>
</gene>
<dbReference type="Pfam" id="PF23907">
    <property type="entry name" value="DUF7249"/>
    <property type="match status" value="1"/>
</dbReference>
<evidence type="ECO:0000313" key="2">
    <source>
        <dbReference type="Proteomes" id="UP001597048"/>
    </source>
</evidence>
<proteinExistence type="predicted"/>
<dbReference type="RefSeq" id="WP_379558918.1">
    <property type="nucleotide sequence ID" value="NZ_JBHTJS010000047.1"/>
</dbReference>
<evidence type="ECO:0000313" key="1">
    <source>
        <dbReference type="EMBL" id="MFD1008941.1"/>
    </source>
</evidence>
<dbReference type="InterPro" id="IPR055673">
    <property type="entry name" value="DUF7249"/>
</dbReference>